<reference evidence="3 4" key="1">
    <citation type="submission" date="2017-10" db="EMBL/GenBank/DDBJ databases">
        <title>Comparative genomics in systemic dimorphic fungi from Ajellomycetaceae.</title>
        <authorList>
            <person name="Munoz J.F."/>
            <person name="Mcewen J.G."/>
            <person name="Clay O.K."/>
            <person name="Cuomo C.A."/>
        </authorList>
    </citation>
    <scope>NUCLEOTIDE SEQUENCE [LARGE SCALE GENOMIC DNA]</scope>
    <source>
        <strain evidence="3 4">UAMH5409</strain>
    </source>
</reference>
<proteinExistence type="predicted"/>
<feature type="region of interest" description="Disordered" evidence="1">
    <location>
        <begin position="1"/>
        <end position="25"/>
    </location>
</feature>
<protein>
    <submittedName>
        <fullName evidence="3">Uncharacterized protein</fullName>
    </submittedName>
</protein>
<feature type="transmembrane region" description="Helical" evidence="2">
    <location>
        <begin position="71"/>
        <end position="97"/>
    </location>
</feature>
<evidence type="ECO:0000313" key="3">
    <source>
        <dbReference type="EMBL" id="PGH00634.1"/>
    </source>
</evidence>
<keyword evidence="2" id="KW-1133">Transmembrane helix</keyword>
<gene>
    <name evidence="3" type="ORF">AJ79_08150</name>
</gene>
<evidence type="ECO:0000313" key="4">
    <source>
        <dbReference type="Proteomes" id="UP000223968"/>
    </source>
</evidence>
<name>A0A2B7WMP5_9EURO</name>
<feature type="region of interest" description="Disordered" evidence="1">
    <location>
        <begin position="103"/>
        <end position="148"/>
    </location>
</feature>
<dbReference type="STRING" id="1447875.A0A2B7WMP5"/>
<dbReference type="EMBL" id="PDNB01000183">
    <property type="protein sequence ID" value="PGH00634.1"/>
    <property type="molecule type" value="Genomic_DNA"/>
</dbReference>
<sequence>MSNQTDTSHEFDYSLHSSPFADGMERNREPEGLQVVQPDQKEFAGDHSIVGKYNGQYNGTQPTILGMRRRVFFILFAVIIAILVGVGVGGGLGGYYAGRNNNDSQLPPSSSTGDRNAPSNNPSKTVSASDTAITTPTPTSTDAPAAYATSGISGFSENPCPSANDTEVMSGNGVAFKLRCSTDWPKGHRAANGQGKVLDLGQRQAYTLAECLNECVKYNRTFKDACKAVTYESDLTMAYRGEQGNCYLKDRAGMSLSARDSTMAAEMIDV</sequence>
<feature type="compositionally biased region" description="Polar residues" evidence="1">
    <location>
        <begin position="103"/>
        <end position="126"/>
    </location>
</feature>
<comment type="caution">
    <text evidence="3">The sequence shown here is derived from an EMBL/GenBank/DDBJ whole genome shotgun (WGS) entry which is preliminary data.</text>
</comment>
<dbReference type="AlphaFoldDB" id="A0A2B7WMP5"/>
<feature type="compositionally biased region" description="Low complexity" evidence="1">
    <location>
        <begin position="127"/>
        <end position="148"/>
    </location>
</feature>
<accession>A0A2B7WMP5</accession>
<keyword evidence="4" id="KW-1185">Reference proteome</keyword>
<organism evidence="3 4">
    <name type="scientific">Helicocarpus griseus UAMH5409</name>
    <dbReference type="NCBI Taxonomy" id="1447875"/>
    <lineage>
        <taxon>Eukaryota</taxon>
        <taxon>Fungi</taxon>
        <taxon>Dikarya</taxon>
        <taxon>Ascomycota</taxon>
        <taxon>Pezizomycotina</taxon>
        <taxon>Eurotiomycetes</taxon>
        <taxon>Eurotiomycetidae</taxon>
        <taxon>Onygenales</taxon>
        <taxon>Ajellomycetaceae</taxon>
        <taxon>Helicocarpus</taxon>
    </lineage>
</organism>
<keyword evidence="2" id="KW-0472">Membrane</keyword>
<evidence type="ECO:0000256" key="1">
    <source>
        <dbReference type="SAM" id="MobiDB-lite"/>
    </source>
</evidence>
<evidence type="ECO:0000256" key="2">
    <source>
        <dbReference type="SAM" id="Phobius"/>
    </source>
</evidence>
<dbReference type="Proteomes" id="UP000223968">
    <property type="component" value="Unassembled WGS sequence"/>
</dbReference>
<keyword evidence="2" id="KW-0812">Transmembrane</keyword>